<evidence type="ECO:0000313" key="1">
    <source>
        <dbReference type="EMBL" id="RBO87566.1"/>
    </source>
</evidence>
<gene>
    <name evidence="1" type="ORF">DFR74_111273</name>
</gene>
<dbReference type="STRING" id="1210090.GCA_001613185_01390"/>
<sequence length="155" mass="17529">MADPITLTADERALLRVIHHDLGYWVAWPDHAWVHNRDGTAAGGGGGFWRQWTRNGVQGTWHEWLVAATKPDGTPTRWHRGKLLREVRISYARLTRWCESLPAPAIAQARAYWNPSHRDIDALNRLVLALLADPAPPPPPYELTLFDLPQEPAHA</sequence>
<dbReference type="Proteomes" id="UP000252586">
    <property type="component" value="Unassembled WGS sequence"/>
</dbReference>
<reference evidence="1 2" key="1">
    <citation type="submission" date="2018-06" db="EMBL/GenBank/DDBJ databases">
        <title>Genomic Encyclopedia of Type Strains, Phase IV (KMG-IV): sequencing the most valuable type-strain genomes for metagenomic binning, comparative biology and taxonomic classification.</title>
        <authorList>
            <person name="Goeker M."/>
        </authorList>
    </citation>
    <scope>NUCLEOTIDE SEQUENCE [LARGE SCALE GENOMIC DNA]</scope>
    <source>
        <strain evidence="1 2">DSM 44599</strain>
    </source>
</reference>
<protein>
    <submittedName>
        <fullName evidence="1">Uncharacterized protein</fullName>
    </submittedName>
</protein>
<accession>A0A366DC22</accession>
<comment type="caution">
    <text evidence="1">The sequence shown here is derived from an EMBL/GenBank/DDBJ whole genome shotgun (WGS) entry which is preliminary data.</text>
</comment>
<dbReference type="RefSeq" id="WP_067505110.1">
    <property type="nucleotide sequence ID" value="NZ_QNRE01000011.1"/>
</dbReference>
<keyword evidence="2" id="KW-1185">Reference proteome</keyword>
<name>A0A366DC22_9NOCA</name>
<proteinExistence type="predicted"/>
<evidence type="ECO:0000313" key="2">
    <source>
        <dbReference type="Proteomes" id="UP000252586"/>
    </source>
</evidence>
<dbReference type="AlphaFoldDB" id="A0A366DC22"/>
<organism evidence="1 2">
    <name type="scientific">Nocardia puris</name>
    <dbReference type="NCBI Taxonomy" id="208602"/>
    <lineage>
        <taxon>Bacteria</taxon>
        <taxon>Bacillati</taxon>
        <taxon>Actinomycetota</taxon>
        <taxon>Actinomycetes</taxon>
        <taxon>Mycobacteriales</taxon>
        <taxon>Nocardiaceae</taxon>
        <taxon>Nocardia</taxon>
    </lineage>
</organism>
<dbReference type="OrthoDB" id="4564454at2"/>
<dbReference type="EMBL" id="QNRE01000011">
    <property type="protein sequence ID" value="RBO87566.1"/>
    <property type="molecule type" value="Genomic_DNA"/>
</dbReference>